<protein>
    <submittedName>
        <fullName evidence="1">Uncharacterized protein</fullName>
    </submittedName>
</protein>
<dbReference type="EMBL" id="JBHTIU010000037">
    <property type="protein sequence ID" value="MFD0869867.1"/>
    <property type="molecule type" value="Genomic_DNA"/>
</dbReference>
<evidence type="ECO:0000313" key="2">
    <source>
        <dbReference type="Proteomes" id="UP001597120"/>
    </source>
</evidence>
<dbReference type="RefSeq" id="WP_186328316.1">
    <property type="nucleotide sequence ID" value="NZ_JBHTIU010000037.1"/>
</dbReference>
<keyword evidence="2" id="KW-1185">Reference proteome</keyword>
<sequence length="47" mass="5229">MADAITALPETQYEQFRKDKFVLPENYVPRAADKSNGQDAESLAVSI</sequence>
<gene>
    <name evidence="1" type="ORF">ACFQ03_11955</name>
</gene>
<name>A0ABW3DBF5_9BACL</name>
<evidence type="ECO:0000313" key="1">
    <source>
        <dbReference type="EMBL" id="MFD0869867.1"/>
    </source>
</evidence>
<organism evidence="1 2">
    <name type="scientific">Paenibacillus residui</name>
    <dbReference type="NCBI Taxonomy" id="629724"/>
    <lineage>
        <taxon>Bacteria</taxon>
        <taxon>Bacillati</taxon>
        <taxon>Bacillota</taxon>
        <taxon>Bacilli</taxon>
        <taxon>Bacillales</taxon>
        <taxon>Paenibacillaceae</taxon>
        <taxon>Paenibacillus</taxon>
    </lineage>
</organism>
<comment type="caution">
    <text evidence="1">The sequence shown here is derived from an EMBL/GenBank/DDBJ whole genome shotgun (WGS) entry which is preliminary data.</text>
</comment>
<reference evidence="2" key="1">
    <citation type="journal article" date="2019" name="Int. J. Syst. Evol. Microbiol.">
        <title>The Global Catalogue of Microorganisms (GCM) 10K type strain sequencing project: providing services to taxonomists for standard genome sequencing and annotation.</title>
        <authorList>
            <consortium name="The Broad Institute Genomics Platform"/>
            <consortium name="The Broad Institute Genome Sequencing Center for Infectious Disease"/>
            <person name="Wu L."/>
            <person name="Ma J."/>
        </authorList>
    </citation>
    <scope>NUCLEOTIDE SEQUENCE [LARGE SCALE GENOMIC DNA]</scope>
    <source>
        <strain evidence="2">CCUG 57263</strain>
    </source>
</reference>
<proteinExistence type="predicted"/>
<dbReference type="Proteomes" id="UP001597120">
    <property type="component" value="Unassembled WGS sequence"/>
</dbReference>
<accession>A0ABW3DBF5</accession>